<keyword evidence="5 6" id="KW-0472">Membrane</keyword>
<feature type="transmembrane region" description="Helical" evidence="6">
    <location>
        <begin position="154"/>
        <end position="176"/>
    </location>
</feature>
<dbReference type="Proteomes" id="UP000663889">
    <property type="component" value="Unassembled WGS sequence"/>
</dbReference>
<feature type="transmembrane region" description="Helical" evidence="6">
    <location>
        <begin position="111"/>
        <end position="134"/>
    </location>
</feature>
<evidence type="ECO:0000256" key="4">
    <source>
        <dbReference type="ARBA" id="ARBA00022989"/>
    </source>
</evidence>
<evidence type="ECO:0000256" key="5">
    <source>
        <dbReference type="ARBA" id="ARBA00023136"/>
    </source>
</evidence>
<dbReference type="EMBL" id="CAJNOU010005632">
    <property type="protein sequence ID" value="CAF1484073.1"/>
    <property type="molecule type" value="Genomic_DNA"/>
</dbReference>
<feature type="transmembrane region" description="Helical" evidence="6">
    <location>
        <begin position="339"/>
        <end position="360"/>
    </location>
</feature>
<organism evidence="7 8">
    <name type="scientific">Rotaria sordida</name>
    <dbReference type="NCBI Taxonomy" id="392033"/>
    <lineage>
        <taxon>Eukaryota</taxon>
        <taxon>Metazoa</taxon>
        <taxon>Spiralia</taxon>
        <taxon>Gnathifera</taxon>
        <taxon>Rotifera</taxon>
        <taxon>Eurotatoria</taxon>
        <taxon>Bdelloidea</taxon>
        <taxon>Philodinida</taxon>
        <taxon>Philodinidae</taxon>
        <taxon>Rotaria</taxon>
    </lineage>
</organism>
<comment type="subcellular location">
    <subcellularLocation>
        <location evidence="1">Cell membrane</location>
        <topology evidence="1">Multi-pass membrane protein</topology>
    </subcellularLocation>
</comment>
<name>A0A815S479_9BILA</name>
<dbReference type="AlphaFoldDB" id="A0A815S479"/>
<dbReference type="PANTHER" id="PTHR23513">
    <property type="entry name" value="INTEGRAL MEMBRANE EFFLUX PROTEIN-RELATED"/>
    <property type="match status" value="1"/>
</dbReference>
<keyword evidence="3 6" id="KW-0812">Transmembrane</keyword>
<evidence type="ECO:0000313" key="8">
    <source>
        <dbReference type="Proteomes" id="UP000663889"/>
    </source>
</evidence>
<proteinExistence type="predicted"/>
<feature type="transmembrane region" description="Helical" evidence="6">
    <location>
        <begin position="280"/>
        <end position="300"/>
    </location>
</feature>
<keyword evidence="4 6" id="KW-1133">Transmembrane helix</keyword>
<comment type="caution">
    <text evidence="7">The sequence shown here is derived from an EMBL/GenBank/DDBJ whole genome shotgun (WGS) entry which is preliminary data.</text>
</comment>
<feature type="transmembrane region" description="Helical" evidence="6">
    <location>
        <begin position="36"/>
        <end position="62"/>
    </location>
</feature>
<feature type="transmembrane region" description="Helical" evidence="6">
    <location>
        <begin position="82"/>
        <end position="104"/>
    </location>
</feature>
<accession>A0A815S479</accession>
<dbReference type="SUPFAM" id="SSF103473">
    <property type="entry name" value="MFS general substrate transporter"/>
    <property type="match status" value="1"/>
</dbReference>
<dbReference type="GO" id="GO:0005886">
    <property type="term" value="C:plasma membrane"/>
    <property type="evidence" value="ECO:0007669"/>
    <property type="project" value="UniProtKB-SubCell"/>
</dbReference>
<reference evidence="7" key="1">
    <citation type="submission" date="2021-02" db="EMBL/GenBank/DDBJ databases">
        <authorList>
            <person name="Nowell W R."/>
        </authorList>
    </citation>
    <scope>NUCLEOTIDE SEQUENCE</scope>
</reference>
<keyword evidence="2" id="KW-1003">Cell membrane</keyword>
<evidence type="ECO:0000256" key="2">
    <source>
        <dbReference type="ARBA" id="ARBA00022475"/>
    </source>
</evidence>
<dbReference type="PANTHER" id="PTHR23513:SF6">
    <property type="entry name" value="MAJOR FACILITATOR SUPERFAMILY ASSOCIATED DOMAIN-CONTAINING PROTEIN"/>
    <property type="match status" value="1"/>
</dbReference>
<evidence type="ECO:0000256" key="1">
    <source>
        <dbReference type="ARBA" id="ARBA00004651"/>
    </source>
</evidence>
<feature type="transmembrane region" description="Helical" evidence="6">
    <location>
        <begin position="380"/>
        <end position="403"/>
    </location>
</feature>
<evidence type="ECO:0000313" key="7">
    <source>
        <dbReference type="EMBL" id="CAF1484073.1"/>
    </source>
</evidence>
<sequence length="415" mass="47238">MINKCFNFSENKNNYHGKNIIATIWYLFSGREKRNILIYMIGLMLYKFGLEAFNGSIVSLATNRYDRDAYDSGGSAHTFEKVGLLVGLNQACQCIGSILIAPIIKHWQTRIALSISIFFFALCTALLMIIDAVTGGKIKPSYFRAMYENDYSYYGNYQTNIIIPIYCITGITYGMIELIRRISGVTGALTTGLVFIPHISNDEFFEENQNIKRNYFKSLINGFYLFGKSIYLGGKIIFTNRKYIWLIPCYSLEFYVHRYIENGIAPQIAKRYFQNSEWSQIIVAGSNFGEFLGAIFVFFLTKKIRSPIILLRLDSGDDISLNADMQSSLSKSKLKNKDISSLGSVMAFLYSSYIILYAILNPLLGKYIDQIYNTNQTIRPAFIYTVGVQITIISILMAISTFIPRDSFKLNPSLK</sequence>
<gene>
    <name evidence="7" type="ORF">SEV965_LOCUS35247</name>
</gene>
<dbReference type="InterPro" id="IPR036259">
    <property type="entry name" value="MFS_trans_sf"/>
</dbReference>
<evidence type="ECO:0000256" key="6">
    <source>
        <dbReference type="SAM" id="Phobius"/>
    </source>
</evidence>
<protein>
    <submittedName>
        <fullName evidence="7">Uncharacterized protein</fullName>
    </submittedName>
</protein>
<evidence type="ECO:0000256" key="3">
    <source>
        <dbReference type="ARBA" id="ARBA00022692"/>
    </source>
</evidence>